<dbReference type="Gene3D" id="3.30.565.10">
    <property type="entry name" value="Histidine kinase-like ATPase, C-terminal domain"/>
    <property type="match status" value="1"/>
</dbReference>
<feature type="coiled-coil region" evidence="10">
    <location>
        <begin position="82"/>
        <end position="109"/>
    </location>
</feature>
<dbReference type="GO" id="GO:0005524">
    <property type="term" value="F:ATP binding"/>
    <property type="evidence" value="ECO:0007669"/>
    <property type="project" value="UniProtKB-KW"/>
</dbReference>
<feature type="domain" description="Histidine kinase" evidence="12">
    <location>
        <begin position="227"/>
        <end position="432"/>
    </location>
</feature>
<evidence type="ECO:0000259" key="12">
    <source>
        <dbReference type="PROSITE" id="PS50109"/>
    </source>
</evidence>
<keyword evidence="6" id="KW-0547">Nucleotide-binding</keyword>
<feature type="transmembrane region" description="Helical" evidence="11">
    <location>
        <begin position="31"/>
        <end position="52"/>
    </location>
</feature>
<dbReference type="EMBL" id="JACIEP010000004">
    <property type="protein sequence ID" value="MBB4035609.1"/>
    <property type="molecule type" value="Genomic_DNA"/>
</dbReference>
<dbReference type="InterPro" id="IPR003660">
    <property type="entry name" value="HAMP_dom"/>
</dbReference>
<keyword evidence="4" id="KW-0597">Phosphoprotein</keyword>
<dbReference type="SMART" id="SM00387">
    <property type="entry name" value="HATPase_c"/>
    <property type="match status" value="1"/>
</dbReference>
<dbReference type="Pfam" id="PF02518">
    <property type="entry name" value="HATPase_c"/>
    <property type="match status" value="1"/>
</dbReference>
<dbReference type="SMART" id="SM00304">
    <property type="entry name" value="HAMP"/>
    <property type="match status" value="1"/>
</dbReference>
<proteinExistence type="predicted"/>
<dbReference type="InterPro" id="IPR005467">
    <property type="entry name" value="His_kinase_dom"/>
</dbReference>
<dbReference type="InterPro" id="IPR003594">
    <property type="entry name" value="HATPase_dom"/>
</dbReference>
<evidence type="ECO:0000256" key="1">
    <source>
        <dbReference type="ARBA" id="ARBA00000085"/>
    </source>
</evidence>
<keyword evidence="9" id="KW-0902">Two-component regulatory system</keyword>
<keyword evidence="10" id="KW-0175">Coiled coil</keyword>
<organism evidence="14 15">
    <name type="scientific">Dysgonomonas hofstadii</name>
    <dbReference type="NCBI Taxonomy" id="637886"/>
    <lineage>
        <taxon>Bacteria</taxon>
        <taxon>Pseudomonadati</taxon>
        <taxon>Bacteroidota</taxon>
        <taxon>Bacteroidia</taxon>
        <taxon>Bacteroidales</taxon>
        <taxon>Dysgonomonadaceae</taxon>
        <taxon>Dysgonomonas</taxon>
    </lineage>
</organism>
<dbReference type="GO" id="GO:0016020">
    <property type="term" value="C:membrane"/>
    <property type="evidence" value="ECO:0007669"/>
    <property type="project" value="UniProtKB-SubCell"/>
</dbReference>
<dbReference type="Proteomes" id="UP000555103">
    <property type="component" value="Unassembled WGS sequence"/>
</dbReference>
<evidence type="ECO:0000256" key="8">
    <source>
        <dbReference type="ARBA" id="ARBA00022840"/>
    </source>
</evidence>
<keyword evidence="5" id="KW-0808">Transferase</keyword>
<dbReference type="CDD" id="cd06225">
    <property type="entry name" value="HAMP"/>
    <property type="match status" value="1"/>
</dbReference>
<evidence type="ECO:0000313" key="15">
    <source>
        <dbReference type="Proteomes" id="UP000555103"/>
    </source>
</evidence>
<evidence type="ECO:0000256" key="10">
    <source>
        <dbReference type="SAM" id="Coils"/>
    </source>
</evidence>
<name>A0A840CLQ6_9BACT</name>
<dbReference type="GO" id="GO:0000160">
    <property type="term" value="P:phosphorelay signal transduction system"/>
    <property type="evidence" value="ECO:0007669"/>
    <property type="project" value="UniProtKB-KW"/>
</dbReference>
<sequence>MKSKIIFWILAVLVFGSILYIGTLFFNTNLYIFLIIEGIGILSIFLFLNLYYRLIKPYQIIQDGMELIKNQDFSTRIRPTSSSEANELIAVFNRMMDQLKDERLQVREKNHFLDLLINASPQGVIILDFDEHITGINPAGMRLLNITNLSEVIGTKLTDSGISIATELAALKPEEDIVIRSSGITMYRCVRSFFLDRGFSHPFILIEELTHELLKIEKKSYEGIIRMMAHEVNNSVGAIGATLNVISDILRQNEYKELTDVIPAVDASYERSRHLGRFISNFAEVVKIPEPALGDADLNELARSVDALTRIECQRRNIRLELELAEPIEPVSIDSIQFEQVLVNIVKNAYEAIDKDGIIKIITRGNPLSITVMNDGCDITEEVRHKLFTPFFTTKTEGQGIGLMFVREVLLNHNCKFDLDSKNNWTSFDIYF</sequence>
<evidence type="ECO:0000259" key="13">
    <source>
        <dbReference type="PROSITE" id="PS50885"/>
    </source>
</evidence>
<evidence type="ECO:0000256" key="7">
    <source>
        <dbReference type="ARBA" id="ARBA00022777"/>
    </source>
</evidence>
<dbReference type="SUPFAM" id="SSF158472">
    <property type="entry name" value="HAMP domain-like"/>
    <property type="match status" value="1"/>
</dbReference>
<evidence type="ECO:0000256" key="6">
    <source>
        <dbReference type="ARBA" id="ARBA00022741"/>
    </source>
</evidence>
<dbReference type="InterPro" id="IPR035965">
    <property type="entry name" value="PAS-like_dom_sf"/>
</dbReference>
<reference evidence="14 15" key="1">
    <citation type="submission" date="2020-08" db="EMBL/GenBank/DDBJ databases">
        <title>Genomic Encyclopedia of Type Strains, Phase IV (KMG-IV): sequencing the most valuable type-strain genomes for metagenomic binning, comparative biology and taxonomic classification.</title>
        <authorList>
            <person name="Goeker M."/>
        </authorList>
    </citation>
    <scope>NUCLEOTIDE SEQUENCE [LARGE SCALE GENOMIC DNA]</scope>
    <source>
        <strain evidence="14 15">DSM 104969</strain>
    </source>
</reference>
<gene>
    <name evidence="14" type="ORF">GGR21_001502</name>
</gene>
<dbReference type="Gene3D" id="1.10.287.130">
    <property type="match status" value="1"/>
</dbReference>
<keyword evidence="11" id="KW-0812">Transmembrane</keyword>
<dbReference type="PANTHER" id="PTHR43065:SF10">
    <property type="entry name" value="PEROXIDE STRESS-ACTIVATED HISTIDINE KINASE MAK3"/>
    <property type="match status" value="1"/>
</dbReference>
<dbReference type="InterPro" id="IPR000014">
    <property type="entry name" value="PAS"/>
</dbReference>
<dbReference type="Gene3D" id="3.30.450.20">
    <property type="entry name" value="PAS domain"/>
    <property type="match status" value="1"/>
</dbReference>
<keyword evidence="8" id="KW-0067">ATP-binding</keyword>
<dbReference type="PROSITE" id="PS50885">
    <property type="entry name" value="HAMP"/>
    <property type="match status" value="1"/>
</dbReference>
<evidence type="ECO:0000256" key="9">
    <source>
        <dbReference type="ARBA" id="ARBA00023012"/>
    </source>
</evidence>
<dbReference type="Pfam" id="PF13188">
    <property type="entry name" value="PAS_8"/>
    <property type="match status" value="1"/>
</dbReference>
<keyword evidence="15" id="KW-1185">Reference proteome</keyword>
<protein>
    <recommendedName>
        <fullName evidence="3">histidine kinase</fullName>
        <ecNumber evidence="3">2.7.13.3</ecNumber>
    </recommendedName>
</protein>
<dbReference type="PROSITE" id="PS50109">
    <property type="entry name" value="HIS_KIN"/>
    <property type="match status" value="1"/>
</dbReference>
<dbReference type="SUPFAM" id="SSF55785">
    <property type="entry name" value="PYP-like sensor domain (PAS domain)"/>
    <property type="match status" value="1"/>
</dbReference>
<dbReference type="RefSeq" id="WP_183306534.1">
    <property type="nucleotide sequence ID" value="NZ_JACIEP010000004.1"/>
</dbReference>
<comment type="subcellular location">
    <subcellularLocation>
        <location evidence="2">Membrane</location>
    </subcellularLocation>
</comment>
<dbReference type="EC" id="2.7.13.3" evidence="3"/>
<evidence type="ECO:0000256" key="11">
    <source>
        <dbReference type="SAM" id="Phobius"/>
    </source>
</evidence>
<comment type="catalytic activity">
    <reaction evidence="1">
        <text>ATP + protein L-histidine = ADP + protein N-phospho-L-histidine.</text>
        <dbReference type="EC" id="2.7.13.3"/>
    </reaction>
</comment>
<feature type="transmembrane region" description="Helical" evidence="11">
    <location>
        <begin position="5"/>
        <end position="25"/>
    </location>
</feature>
<dbReference type="Pfam" id="PF00672">
    <property type="entry name" value="HAMP"/>
    <property type="match status" value="1"/>
</dbReference>
<keyword evidence="11" id="KW-1133">Transmembrane helix</keyword>
<evidence type="ECO:0000313" key="14">
    <source>
        <dbReference type="EMBL" id="MBB4035609.1"/>
    </source>
</evidence>
<dbReference type="PRINTS" id="PR00344">
    <property type="entry name" value="BCTRLSENSOR"/>
</dbReference>
<dbReference type="PANTHER" id="PTHR43065">
    <property type="entry name" value="SENSOR HISTIDINE KINASE"/>
    <property type="match status" value="1"/>
</dbReference>
<evidence type="ECO:0000256" key="2">
    <source>
        <dbReference type="ARBA" id="ARBA00004370"/>
    </source>
</evidence>
<evidence type="ECO:0000256" key="5">
    <source>
        <dbReference type="ARBA" id="ARBA00022679"/>
    </source>
</evidence>
<evidence type="ECO:0000256" key="4">
    <source>
        <dbReference type="ARBA" id="ARBA00022553"/>
    </source>
</evidence>
<feature type="domain" description="HAMP" evidence="13">
    <location>
        <begin position="52"/>
        <end position="104"/>
    </location>
</feature>
<dbReference type="SUPFAM" id="SSF55874">
    <property type="entry name" value="ATPase domain of HSP90 chaperone/DNA topoisomerase II/histidine kinase"/>
    <property type="match status" value="1"/>
</dbReference>
<dbReference type="GO" id="GO:0004673">
    <property type="term" value="F:protein histidine kinase activity"/>
    <property type="evidence" value="ECO:0007669"/>
    <property type="project" value="UniProtKB-EC"/>
</dbReference>
<accession>A0A840CLQ6</accession>
<evidence type="ECO:0000256" key="3">
    <source>
        <dbReference type="ARBA" id="ARBA00012438"/>
    </source>
</evidence>
<comment type="caution">
    <text evidence="14">The sequence shown here is derived from an EMBL/GenBank/DDBJ whole genome shotgun (WGS) entry which is preliminary data.</text>
</comment>
<dbReference type="InterPro" id="IPR004358">
    <property type="entry name" value="Sig_transdc_His_kin-like_C"/>
</dbReference>
<dbReference type="InterPro" id="IPR036890">
    <property type="entry name" value="HATPase_C_sf"/>
</dbReference>
<dbReference type="AlphaFoldDB" id="A0A840CLQ6"/>
<keyword evidence="7 14" id="KW-0418">Kinase</keyword>
<keyword evidence="11" id="KW-0472">Membrane</keyword>